<dbReference type="AlphaFoldDB" id="A0A4C1T7N4"/>
<accession>A0A4C1T7N4</accession>
<keyword evidence="2" id="KW-1185">Reference proteome</keyword>
<dbReference type="Proteomes" id="UP000299102">
    <property type="component" value="Unassembled WGS sequence"/>
</dbReference>
<protein>
    <submittedName>
        <fullName evidence="1">Uncharacterized protein</fullName>
    </submittedName>
</protein>
<comment type="caution">
    <text evidence="1">The sequence shown here is derived from an EMBL/GenBank/DDBJ whole genome shotgun (WGS) entry which is preliminary data.</text>
</comment>
<reference evidence="1 2" key="1">
    <citation type="journal article" date="2019" name="Commun. Biol.">
        <title>The bagworm genome reveals a unique fibroin gene that provides high tensile strength.</title>
        <authorList>
            <person name="Kono N."/>
            <person name="Nakamura H."/>
            <person name="Ohtoshi R."/>
            <person name="Tomita M."/>
            <person name="Numata K."/>
            <person name="Arakawa K."/>
        </authorList>
    </citation>
    <scope>NUCLEOTIDE SEQUENCE [LARGE SCALE GENOMIC DNA]</scope>
</reference>
<sequence length="114" mass="12548">MIKRDHLTDIKLFDARAQQRYSTLSIYLAGRDTHPDSITGRAPPRVYGPPAAAAGGHTLLWLKYSSTAMSINHLNVSDTGYIAACSPDSRTADARRPADVAGRKTRIRLKLKRS</sequence>
<proteinExistence type="predicted"/>
<dbReference type="EMBL" id="BGZK01000039">
    <property type="protein sequence ID" value="GBP10186.1"/>
    <property type="molecule type" value="Genomic_DNA"/>
</dbReference>
<gene>
    <name evidence="1" type="ORF">EVAR_77589_1</name>
</gene>
<name>A0A4C1T7N4_EUMVA</name>
<evidence type="ECO:0000313" key="1">
    <source>
        <dbReference type="EMBL" id="GBP10186.1"/>
    </source>
</evidence>
<organism evidence="1 2">
    <name type="scientific">Eumeta variegata</name>
    <name type="common">Bagworm moth</name>
    <name type="synonym">Eumeta japonica</name>
    <dbReference type="NCBI Taxonomy" id="151549"/>
    <lineage>
        <taxon>Eukaryota</taxon>
        <taxon>Metazoa</taxon>
        <taxon>Ecdysozoa</taxon>
        <taxon>Arthropoda</taxon>
        <taxon>Hexapoda</taxon>
        <taxon>Insecta</taxon>
        <taxon>Pterygota</taxon>
        <taxon>Neoptera</taxon>
        <taxon>Endopterygota</taxon>
        <taxon>Lepidoptera</taxon>
        <taxon>Glossata</taxon>
        <taxon>Ditrysia</taxon>
        <taxon>Tineoidea</taxon>
        <taxon>Psychidae</taxon>
        <taxon>Oiketicinae</taxon>
        <taxon>Eumeta</taxon>
    </lineage>
</organism>
<evidence type="ECO:0000313" key="2">
    <source>
        <dbReference type="Proteomes" id="UP000299102"/>
    </source>
</evidence>